<dbReference type="KEGG" id="cag:Cagg_3262"/>
<organism evidence="1 2">
    <name type="scientific">Chloroflexus aggregans (strain MD-66 / DSM 9485)</name>
    <dbReference type="NCBI Taxonomy" id="326427"/>
    <lineage>
        <taxon>Bacteria</taxon>
        <taxon>Bacillati</taxon>
        <taxon>Chloroflexota</taxon>
        <taxon>Chloroflexia</taxon>
        <taxon>Chloroflexales</taxon>
        <taxon>Chloroflexineae</taxon>
        <taxon>Chloroflexaceae</taxon>
        <taxon>Chloroflexus</taxon>
    </lineage>
</organism>
<dbReference type="OrthoDB" id="144354at2"/>
<dbReference type="Proteomes" id="UP000002508">
    <property type="component" value="Chromosome"/>
</dbReference>
<sequence length="373" mass="41268">MRRYRITLIVGISLVLLTTVLIVGRQWFNRALLHWYFSSTYEPQPLTTATLVSAPDSWILVDTPWIAADLPVCQSTSLQMIAAHHGNLQPRPAIDWLMAFTYGFSALPDSVEVTPFGQDPEIGLRVAAPYLGLQRRYYTTDDPNLWLTAARSFIAQGHPVRVALDMGQLYDANELIPHSDVLAGYDQQGFFVYETVCVAPANCQAGHHRAGETGLYVTNERVLAAMEAHAAAFGYPWRYNLTIFLPTTPSTDIEPVWQQIARVTLGNQQYGPPTGLAALEQLIVALEHGHIAPQQIRETLALTARLRRENATFLRTAFAAEPDIVRAATYLAEAATYYEQASTATEPSQIAALLRHAATAERAFGETIQAYAP</sequence>
<evidence type="ECO:0000313" key="1">
    <source>
        <dbReference type="EMBL" id="ACL26120.1"/>
    </source>
</evidence>
<keyword evidence="2" id="KW-1185">Reference proteome</keyword>
<proteinExistence type="predicted"/>
<dbReference type="EMBL" id="CP001337">
    <property type="protein sequence ID" value="ACL26120.1"/>
    <property type="molecule type" value="Genomic_DNA"/>
</dbReference>
<name>B8G866_CHLAD</name>
<reference evidence="1" key="1">
    <citation type="submission" date="2008-12" db="EMBL/GenBank/DDBJ databases">
        <title>Complete sequence of Chloroflexus aggregans DSM 9485.</title>
        <authorList>
            <consortium name="US DOE Joint Genome Institute"/>
            <person name="Lucas S."/>
            <person name="Copeland A."/>
            <person name="Lapidus A."/>
            <person name="Glavina del Rio T."/>
            <person name="Dalin E."/>
            <person name="Tice H."/>
            <person name="Pitluck S."/>
            <person name="Foster B."/>
            <person name="Larimer F."/>
            <person name="Land M."/>
            <person name="Hauser L."/>
            <person name="Kyrpides N."/>
            <person name="Mikhailova N."/>
            <person name="Bryant D."/>
            <person name="Richardson P."/>
        </authorList>
    </citation>
    <scope>NUCLEOTIDE SEQUENCE</scope>
    <source>
        <strain evidence="1">DSM 9485</strain>
    </source>
</reference>
<dbReference type="RefSeq" id="WP_015941967.1">
    <property type="nucleotide sequence ID" value="NC_011831.1"/>
</dbReference>
<dbReference type="HOGENOM" id="CLU_753786_0_0_0"/>
<accession>B8G866</accession>
<gene>
    <name evidence="1" type="ordered locus">Cagg_3262</name>
</gene>
<evidence type="ECO:0000313" key="2">
    <source>
        <dbReference type="Proteomes" id="UP000002508"/>
    </source>
</evidence>
<protein>
    <submittedName>
        <fullName evidence="1">Uncharacterized protein</fullName>
    </submittedName>
</protein>
<dbReference type="AlphaFoldDB" id="B8G866"/>